<sequence>MGAFEDLKDEMLVDSYLKSLEMELDTDFILMLKNELDKRGIIIIR</sequence>
<dbReference type="SUPFAM" id="SSF100985">
    <property type="entry name" value="Sporulation inhibitor Sda"/>
    <property type="match status" value="1"/>
</dbReference>
<dbReference type="Pfam" id="PF08970">
    <property type="entry name" value="Sda"/>
    <property type="match status" value="1"/>
</dbReference>
<dbReference type="InterPro" id="IPR036916">
    <property type="entry name" value="Sda_sf"/>
</dbReference>
<proteinExistence type="predicted"/>
<dbReference type="Gene3D" id="1.10.287.1100">
    <property type="entry name" value="Sporulation inhibitor A"/>
    <property type="match status" value="1"/>
</dbReference>
<reference evidence="1" key="1">
    <citation type="submission" date="2022-06" db="EMBL/GenBank/DDBJ databases">
        <title>Aquibacillus sp. a new bacterium isolated from soil saline samples.</title>
        <authorList>
            <person name="Galisteo C."/>
            <person name="De La Haba R."/>
            <person name="Sanchez-Porro C."/>
            <person name="Ventosa A."/>
        </authorList>
    </citation>
    <scope>NUCLEOTIDE SEQUENCE</scope>
    <source>
        <strain evidence="1">3ASR75-54</strain>
    </source>
</reference>
<dbReference type="RefSeq" id="WP_272444922.1">
    <property type="nucleotide sequence ID" value="NZ_JAMQKC010000002.1"/>
</dbReference>
<name>A0A9X3WBA6_9BACI</name>
<evidence type="ECO:0000313" key="2">
    <source>
        <dbReference type="Proteomes" id="UP001145069"/>
    </source>
</evidence>
<comment type="caution">
    <text evidence="1">The sequence shown here is derived from an EMBL/GenBank/DDBJ whole genome shotgun (WGS) entry which is preliminary data.</text>
</comment>
<keyword evidence="2" id="KW-1185">Reference proteome</keyword>
<dbReference type="AlphaFoldDB" id="A0A9X3WBA6"/>
<dbReference type="Proteomes" id="UP001145069">
    <property type="component" value="Unassembled WGS sequence"/>
</dbReference>
<dbReference type="EMBL" id="JAMQKC010000002">
    <property type="protein sequence ID" value="MDC3415947.1"/>
    <property type="molecule type" value="Genomic_DNA"/>
</dbReference>
<protein>
    <submittedName>
        <fullName evidence="1">Sporulation histidine kinase inhibitor Sda</fullName>
    </submittedName>
</protein>
<dbReference type="InterPro" id="IPR015064">
    <property type="entry name" value="Sda"/>
</dbReference>
<accession>A0A9X3WBA6</accession>
<organism evidence="1 2">
    <name type="scientific">Aquibacillus salsiterrae</name>
    <dbReference type="NCBI Taxonomy" id="2950439"/>
    <lineage>
        <taxon>Bacteria</taxon>
        <taxon>Bacillati</taxon>
        <taxon>Bacillota</taxon>
        <taxon>Bacilli</taxon>
        <taxon>Bacillales</taxon>
        <taxon>Bacillaceae</taxon>
        <taxon>Aquibacillus</taxon>
    </lineage>
</organism>
<gene>
    <name evidence="1" type="primary">sda</name>
    <name evidence="1" type="ORF">NC799_03360</name>
</gene>
<evidence type="ECO:0000313" key="1">
    <source>
        <dbReference type="EMBL" id="MDC3415947.1"/>
    </source>
</evidence>